<comment type="caution">
    <text evidence="3">The sequence shown here is derived from an EMBL/GenBank/DDBJ whole genome shotgun (WGS) entry which is preliminary data.</text>
</comment>
<accession>A0A931PVU0</accession>
<dbReference type="NCBIfam" id="TIGR02532">
    <property type="entry name" value="IV_pilin_GFxxxE"/>
    <property type="match status" value="1"/>
</dbReference>
<dbReference type="Gene3D" id="3.30.700.10">
    <property type="entry name" value="Glycoprotein, Type 4 Pilin"/>
    <property type="match status" value="1"/>
</dbReference>
<evidence type="ECO:0000313" key="3">
    <source>
        <dbReference type="EMBL" id="MBI1755941.1"/>
    </source>
</evidence>
<evidence type="ECO:0000256" key="1">
    <source>
        <dbReference type="ARBA" id="ARBA00022481"/>
    </source>
</evidence>
<dbReference type="AlphaFoldDB" id="A0A931PVU0"/>
<keyword evidence="2" id="KW-1133">Transmembrane helix</keyword>
<dbReference type="Proteomes" id="UP000727962">
    <property type="component" value="Unassembled WGS sequence"/>
</dbReference>
<dbReference type="PRINTS" id="PR00813">
    <property type="entry name" value="BCTERIALGSPG"/>
</dbReference>
<proteinExistence type="predicted"/>
<reference evidence="3" key="1">
    <citation type="submission" date="2020-07" db="EMBL/GenBank/DDBJ databases">
        <title>Huge and variable diversity of episymbiotic CPR bacteria and DPANN archaea in groundwater ecosystems.</title>
        <authorList>
            <person name="He C.Y."/>
            <person name="Keren R."/>
            <person name="Whittaker M."/>
            <person name="Farag I.F."/>
            <person name="Doudna J."/>
            <person name="Cate J.H.D."/>
            <person name="Banfield J.F."/>
        </authorList>
    </citation>
    <scope>NUCLEOTIDE SEQUENCE</scope>
    <source>
        <strain evidence="3">NC_groundwater_17_Pr7_B-0.1um_64_12</strain>
    </source>
</reference>
<dbReference type="InterPro" id="IPR000983">
    <property type="entry name" value="Bac_GSPG_pilin"/>
</dbReference>
<keyword evidence="2" id="KW-0812">Transmembrane</keyword>
<sequence>MNKIRRTRAFTLVEIMIVVLIIGILMAIAVPNFVQARQTSRQNSCIANLKQIDSAKEQWAMDNKKNTGDVPVWGDLTPTYMKSQPTCAGGGVYAILGVGTNPTCTIAGHALP</sequence>
<dbReference type="EMBL" id="JACOSL010000016">
    <property type="protein sequence ID" value="MBI1755941.1"/>
    <property type="molecule type" value="Genomic_DNA"/>
</dbReference>
<feature type="transmembrane region" description="Helical" evidence="2">
    <location>
        <begin position="12"/>
        <end position="34"/>
    </location>
</feature>
<dbReference type="InterPro" id="IPR045584">
    <property type="entry name" value="Pilin-like"/>
</dbReference>
<organism evidence="3 4">
    <name type="scientific">Fimbriimonas ginsengisoli</name>
    <dbReference type="NCBI Taxonomy" id="1005039"/>
    <lineage>
        <taxon>Bacteria</taxon>
        <taxon>Bacillati</taxon>
        <taxon>Armatimonadota</taxon>
        <taxon>Fimbriimonadia</taxon>
        <taxon>Fimbriimonadales</taxon>
        <taxon>Fimbriimonadaceae</taxon>
        <taxon>Fimbriimonas</taxon>
    </lineage>
</organism>
<dbReference type="InterPro" id="IPR012902">
    <property type="entry name" value="N_methyl_site"/>
</dbReference>
<evidence type="ECO:0000313" key="4">
    <source>
        <dbReference type="Proteomes" id="UP000727962"/>
    </source>
</evidence>
<dbReference type="GO" id="GO:0015627">
    <property type="term" value="C:type II protein secretion system complex"/>
    <property type="evidence" value="ECO:0007669"/>
    <property type="project" value="InterPro"/>
</dbReference>
<dbReference type="SUPFAM" id="SSF54523">
    <property type="entry name" value="Pili subunits"/>
    <property type="match status" value="1"/>
</dbReference>
<protein>
    <submittedName>
        <fullName evidence="3">Prepilin-type N-terminal cleavage/methylation domain-containing protein</fullName>
    </submittedName>
</protein>
<keyword evidence="2" id="KW-0472">Membrane</keyword>
<dbReference type="GO" id="GO:0015628">
    <property type="term" value="P:protein secretion by the type II secretion system"/>
    <property type="evidence" value="ECO:0007669"/>
    <property type="project" value="InterPro"/>
</dbReference>
<keyword evidence="1" id="KW-0488">Methylation</keyword>
<evidence type="ECO:0000256" key="2">
    <source>
        <dbReference type="SAM" id="Phobius"/>
    </source>
</evidence>
<name>A0A931PVU0_FIMGI</name>
<dbReference type="Pfam" id="PF07963">
    <property type="entry name" value="N_methyl"/>
    <property type="match status" value="1"/>
</dbReference>
<dbReference type="PANTHER" id="PTHR30093">
    <property type="entry name" value="GENERAL SECRETION PATHWAY PROTEIN G"/>
    <property type="match status" value="1"/>
</dbReference>
<gene>
    <name evidence="3" type="ORF">HYR64_02410</name>
</gene>